<reference evidence="2" key="1">
    <citation type="submission" date="2020-03" db="EMBL/GenBank/DDBJ databases">
        <authorList>
            <person name="Weist P."/>
        </authorList>
    </citation>
    <scope>NUCLEOTIDE SEQUENCE</scope>
</reference>
<evidence type="ECO:0000313" key="3">
    <source>
        <dbReference type="Proteomes" id="UP001153269"/>
    </source>
</evidence>
<gene>
    <name evidence="2" type="ORF">PLEPLA_LOCUS25309</name>
</gene>
<comment type="caution">
    <text evidence="2">The sequence shown here is derived from an EMBL/GenBank/DDBJ whole genome shotgun (WGS) entry which is preliminary data.</text>
</comment>
<dbReference type="AlphaFoldDB" id="A0A9N7UUH0"/>
<protein>
    <submittedName>
        <fullName evidence="2">Uncharacterized protein</fullName>
    </submittedName>
</protein>
<evidence type="ECO:0000313" key="2">
    <source>
        <dbReference type="EMBL" id="CAB1437294.1"/>
    </source>
</evidence>
<keyword evidence="3" id="KW-1185">Reference proteome</keyword>
<dbReference type="EMBL" id="CADEAL010002003">
    <property type="protein sequence ID" value="CAB1437294.1"/>
    <property type="molecule type" value="Genomic_DNA"/>
</dbReference>
<dbReference type="Proteomes" id="UP001153269">
    <property type="component" value="Unassembled WGS sequence"/>
</dbReference>
<name>A0A9N7UUH0_PLEPL</name>
<proteinExistence type="predicted"/>
<feature type="region of interest" description="Disordered" evidence="1">
    <location>
        <begin position="54"/>
        <end position="87"/>
    </location>
</feature>
<accession>A0A9N7UUH0</accession>
<organism evidence="2 3">
    <name type="scientific">Pleuronectes platessa</name>
    <name type="common">European plaice</name>
    <dbReference type="NCBI Taxonomy" id="8262"/>
    <lineage>
        <taxon>Eukaryota</taxon>
        <taxon>Metazoa</taxon>
        <taxon>Chordata</taxon>
        <taxon>Craniata</taxon>
        <taxon>Vertebrata</taxon>
        <taxon>Euteleostomi</taxon>
        <taxon>Actinopterygii</taxon>
        <taxon>Neopterygii</taxon>
        <taxon>Teleostei</taxon>
        <taxon>Neoteleostei</taxon>
        <taxon>Acanthomorphata</taxon>
        <taxon>Carangaria</taxon>
        <taxon>Pleuronectiformes</taxon>
        <taxon>Pleuronectoidei</taxon>
        <taxon>Pleuronectidae</taxon>
        <taxon>Pleuronectes</taxon>
    </lineage>
</organism>
<evidence type="ECO:0000256" key="1">
    <source>
        <dbReference type="SAM" id="MobiDB-lite"/>
    </source>
</evidence>
<sequence>MLMMNRFERIDPRLILQHPFLSMSHLQGRFKNSLYTKSSEGLMDICEEQSYGDGANVDHTVLQKSPKEDSSSSPAMEGSPAGMGGEKQSYSFLQNFISSRKKEEMNSKLKAGQRVDV</sequence>